<evidence type="ECO:0000313" key="2">
    <source>
        <dbReference type="EMBL" id="EQB31526.1"/>
    </source>
</evidence>
<dbReference type="AlphaFoldDB" id="T0J0N7"/>
<evidence type="ECO:0000313" key="3">
    <source>
        <dbReference type="Proteomes" id="UP000015523"/>
    </source>
</evidence>
<organism evidence="2 3">
    <name type="scientific">Sphingobium ummariense RL-3</name>
    <dbReference type="NCBI Taxonomy" id="1346791"/>
    <lineage>
        <taxon>Bacteria</taxon>
        <taxon>Pseudomonadati</taxon>
        <taxon>Pseudomonadota</taxon>
        <taxon>Alphaproteobacteria</taxon>
        <taxon>Sphingomonadales</taxon>
        <taxon>Sphingomonadaceae</taxon>
        <taxon>Sphingobium</taxon>
    </lineage>
</organism>
<proteinExistence type="predicted"/>
<protein>
    <submittedName>
        <fullName evidence="2">Uncharacterized protein</fullName>
    </submittedName>
</protein>
<accession>T0J0N7</accession>
<gene>
    <name evidence="2" type="ORF">M529_14505</name>
</gene>
<comment type="caution">
    <text evidence="2">The sequence shown here is derived from an EMBL/GenBank/DDBJ whole genome shotgun (WGS) entry which is preliminary data.</text>
</comment>
<dbReference type="EMBL" id="AUWY01000100">
    <property type="protein sequence ID" value="EQB31526.1"/>
    <property type="molecule type" value="Genomic_DNA"/>
</dbReference>
<reference evidence="2 3" key="1">
    <citation type="journal article" date="2013" name="Genome Announc.">
        <title>Draft Genome Sequence of Sphingobium ummariense Strain RL-3, a Hexachlorocyclohexane-Degrading Bacterium.</title>
        <authorList>
            <person name="Kohli P."/>
            <person name="Dua A."/>
            <person name="Sangwan N."/>
            <person name="Oldach P."/>
            <person name="Khurana J.P."/>
            <person name="Lal R."/>
        </authorList>
    </citation>
    <scope>NUCLEOTIDE SEQUENCE [LARGE SCALE GENOMIC DNA]</scope>
    <source>
        <strain evidence="2 3">RL-3</strain>
    </source>
</reference>
<dbReference type="RefSeq" id="WP_021318664.1">
    <property type="nucleotide sequence ID" value="NZ_AUWY01000100.1"/>
</dbReference>
<sequence>MATRPDTGPDSIPAPDTIEPQSPPETPVPATPEESPAGEPPEIAPVGPDFDQPDSAPVELPPD</sequence>
<evidence type="ECO:0000256" key="1">
    <source>
        <dbReference type="SAM" id="MobiDB-lite"/>
    </source>
</evidence>
<keyword evidence="3" id="KW-1185">Reference proteome</keyword>
<dbReference type="PATRIC" id="fig|1346791.3.peg.2790"/>
<feature type="region of interest" description="Disordered" evidence="1">
    <location>
        <begin position="1"/>
        <end position="63"/>
    </location>
</feature>
<dbReference type="Proteomes" id="UP000015523">
    <property type="component" value="Unassembled WGS sequence"/>
</dbReference>
<dbReference type="STRING" id="1346791.M529_14505"/>
<feature type="compositionally biased region" description="Pro residues" evidence="1">
    <location>
        <begin position="21"/>
        <end position="30"/>
    </location>
</feature>
<name>T0J0N7_9SPHN</name>